<dbReference type="AlphaFoldDB" id="A0A1I0FBB3"/>
<dbReference type="RefSeq" id="WP_090445140.1">
    <property type="nucleotide sequence ID" value="NZ_FOHU01000014.1"/>
</dbReference>
<dbReference type="GO" id="GO:0005975">
    <property type="term" value="P:carbohydrate metabolic process"/>
    <property type="evidence" value="ECO:0007669"/>
    <property type="project" value="InterPro"/>
</dbReference>
<dbReference type="Pfam" id="PF04748">
    <property type="entry name" value="Polysacc_deac_2"/>
    <property type="match status" value="1"/>
</dbReference>
<reference evidence="2 3" key="1">
    <citation type="submission" date="2016-10" db="EMBL/GenBank/DDBJ databases">
        <authorList>
            <person name="de Groot N.N."/>
        </authorList>
    </citation>
    <scope>NUCLEOTIDE SEQUENCE [LARGE SCALE GENOMIC DNA]</scope>
    <source>
        <strain evidence="2 3">DSM 18979</strain>
    </source>
</reference>
<keyword evidence="1" id="KW-0472">Membrane</keyword>
<dbReference type="OrthoDB" id="9784811at2"/>
<dbReference type="Gene3D" id="3.20.20.370">
    <property type="entry name" value="Glycoside hydrolase/deacetylase"/>
    <property type="match status" value="1"/>
</dbReference>
<keyword evidence="1" id="KW-1133">Transmembrane helix</keyword>
<keyword evidence="3" id="KW-1185">Reference proteome</keyword>
<evidence type="ECO:0008006" key="4">
    <source>
        <dbReference type="Google" id="ProtNLM"/>
    </source>
</evidence>
<accession>A0A1I0FBB3</accession>
<evidence type="ECO:0000313" key="3">
    <source>
        <dbReference type="Proteomes" id="UP000199568"/>
    </source>
</evidence>
<dbReference type="EMBL" id="FOHU01000014">
    <property type="protein sequence ID" value="SET54804.1"/>
    <property type="molecule type" value="Genomic_DNA"/>
</dbReference>
<dbReference type="InterPro" id="IPR011330">
    <property type="entry name" value="Glyco_hydro/deAcase_b/a-brl"/>
</dbReference>
<dbReference type="PANTHER" id="PTHR30105:SF2">
    <property type="entry name" value="DIVERGENT POLYSACCHARIDE DEACETYLASE SUPERFAMILY"/>
    <property type="match status" value="1"/>
</dbReference>
<dbReference type="PANTHER" id="PTHR30105">
    <property type="entry name" value="UNCHARACTERIZED YIBQ-RELATED"/>
    <property type="match status" value="1"/>
</dbReference>
<protein>
    <recommendedName>
        <fullName evidence="4">Divergent polysaccharide deacetylase</fullName>
    </recommendedName>
</protein>
<dbReference type="SUPFAM" id="SSF88713">
    <property type="entry name" value="Glycoside hydrolase/deacetylase"/>
    <property type="match status" value="1"/>
</dbReference>
<proteinExistence type="predicted"/>
<keyword evidence="1" id="KW-0812">Transmembrane</keyword>
<dbReference type="STRING" id="426128.SAMN05660297_02722"/>
<organism evidence="2 3">
    <name type="scientific">Natronincola peptidivorans</name>
    <dbReference type="NCBI Taxonomy" id="426128"/>
    <lineage>
        <taxon>Bacteria</taxon>
        <taxon>Bacillati</taxon>
        <taxon>Bacillota</taxon>
        <taxon>Clostridia</taxon>
        <taxon>Peptostreptococcales</taxon>
        <taxon>Natronincolaceae</taxon>
        <taxon>Natronincola</taxon>
    </lineage>
</organism>
<name>A0A1I0FBB3_9FIRM</name>
<dbReference type="InterPro" id="IPR006837">
    <property type="entry name" value="Divergent_DAC"/>
</dbReference>
<gene>
    <name evidence="2" type="ORF">SAMN05660297_02722</name>
</gene>
<dbReference type="Proteomes" id="UP000199568">
    <property type="component" value="Unassembled WGS sequence"/>
</dbReference>
<sequence>MKKRNKSFVIFIPKKIILYFVLTISTIILIAIGFNSTKESSVNPNKTTTVINRLLEKETVEPIGKVAIIIDDFGNFGNGTKEMIAIDKPLTCAVIPFLPYSKHDAELAHQGGHEVIIHIPMEPHVGNPKWLGEKGITTNLSSESIMLIIKEAIEEVPYAVGANNHMGSKATEDKRIMEAIITILKENNMYIVDSKTSMNSVVKELAEMYEVDVFERAIFLDNEKNIPAIKKQLKHLGEIAIKNGTAIAIGHVGPEGGEITAIAIKEMIPVLEKMGIEIVPVSHLR</sequence>
<dbReference type="CDD" id="cd10936">
    <property type="entry name" value="CE4_DAC2"/>
    <property type="match status" value="1"/>
</dbReference>
<evidence type="ECO:0000313" key="2">
    <source>
        <dbReference type="EMBL" id="SET54804.1"/>
    </source>
</evidence>
<evidence type="ECO:0000256" key="1">
    <source>
        <dbReference type="SAM" id="Phobius"/>
    </source>
</evidence>
<feature type="transmembrane region" description="Helical" evidence="1">
    <location>
        <begin position="16"/>
        <end position="34"/>
    </location>
</feature>